<dbReference type="AlphaFoldDB" id="A0AAE2VZA6"/>
<dbReference type="EMBL" id="JAFBRM010000003">
    <property type="protein sequence ID" value="MBM1714634.1"/>
    <property type="molecule type" value="Genomic_DNA"/>
</dbReference>
<gene>
    <name evidence="2" type="ORF">JQV55_13765</name>
</gene>
<protein>
    <recommendedName>
        <fullName evidence="4">Aspartate carbamoyltransferase catalytic subunit</fullName>
    </recommendedName>
</protein>
<evidence type="ECO:0000313" key="2">
    <source>
        <dbReference type="EMBL" id="MBM1714634.1"/>
    </source>
</evidence>
<name>A0AAE2VZA6_9RHOB</name>
<organism evidence="2 3">
    <name type="scientific">Sulfitobacter geojensis</name>
    <dbReference type="NCBI Taxonomy" id="1342299"/>
    <lineage>
        <taxon>Bacteria</taxon>
        <taxon>Pseudomonadati</taxon>
        <taxon>Pseudomonadota</taxon>
        <taxon>Alphaproteobacteria</taxon>
        <taxon>Rhodobacterales</taxon>
        <taxon>Roseobacteraceae</taxon>
        <taxon>Sulfitobacter</taxon>
    </lineage>
</organism>
<feature type="transmembrane region" description="Helical" evidence="1">
    <location>
        <begin position="158"/>
        <end position="174"/>
    </location>
</feature>
<keyword evidence="1" id="KW-1133">Transmembrane helix</keyword>
<evidence type="ECO:0008006" key="4">
    <source>
        <dbReference type="Google" id="ProtNLM"/>
    </source>
</evidence>
<evidence type="ECO:0000313" key="3">
    <source>
        <dbReference type="Proteomes" id="UP000732193"/>
    </source>
</evidence>
<dbReference type="Proteomes" id="UP000732193">
    <property type="component" value="Unassembled WGS sequence"/>
</dbReference>
<keyword evidence="1" id="KW-0472">Membrane</keyword>
<comment type="caution">
    <text evidence="2">The sequence shown here is derived from an EMBL/GenBank/DDBJ whole genome shotgun (WGS) entry which is preliminary data.</text>
</comment>
<reference evidence="2 3" key="1">
    <citation type="submission" date="2021-01" db="EMBL/GenBank/DDBJ databases">
        <title>Diatom-associated Roseobacters Show Island Model of Population Structure.</title>
        <authorList>
            <person name="Qu L."/>
            <person name="Feng X."/>
            <person name="Chen Y."/>
            <person name="Li L."/>
            <person name="Wang X."/>
            <person name="Hu Z."/>
            <person name="Wang H."/>
            <person name="Luo H."/>
        </authorList>
    </citation>
    <scope>NUCLEOTIDE SEQUENCE [LARGE SCALE GENOMIC DNA]</scope>
    <source>
        <strain evidence="2 3">TR60-84</strain>
    </source>
</reference>
<accession>A0AAE2VZA6</accession>
<keyword evidence="1" id="KW-0812">Transmembrane</keyword>
<evidence type="ECO:0000256" key="1">
    <source>
        <dbReference type="SAM" id="Phobius"/>
    </source>
</evidence>
<dbReference type="RefSeq" id="WP_064224794.1">
    <property type="nucleotide sequence ID" value="NZ_CANKZB010000001.1"/>
</dbReference>
<keyword evidence="3" id="KW-1185">Reference proteome</keyword>
<sequence length="175" mass="18271">MAIDISTGETGTTRVFSLSMPAAHAKALQASNEAQFAILGVAALNPDGIEVFPVSDLDEIGLAGYLRQGTDADETQIKRDAAKLRALDGWVMLVHSLAFGGNAMRLTPDSALTLIGTYAQPAAPSQHAGITTKAAQPYTGAPAPKAAAPDMRRHKSRAIGALILLAVLILWWAVG</sequence>
<proteinExistence type="predicted"/>